<dbReference type="RefSeq" id="WP_141484026.1">
    <property type="nucleotide sequence ID" value="NZ_SMDN01000008.1"/>
</dbReference>
<keyword evidence="2" id="KW-1185">Reference proteome</keyword>
<name>A0A507SPY5_9BACT</name>
<sequence>METNQQTNQALTLPVLKPITIEKEFLDKIKGDSLKSNIIMLIAEESDYVFFLACCNENETSNIDPEDIIKLNTQKGILDNGQDAKITLADSIDLSTIYKINYFDLRKKVSISEKELPNYPYLGIEDQISVVNKLSTKLKSATNMPRLVLIKKSLNNQETKVNSCTT</sequence>
<dbReference type="Proteomes" id="UP000320801">
    <property type="component" value="Unassembled WGS sequence"/>
</dbReference>
<evidence type="ECO:0000313" key="1">
    <source>
        <dbReference type="EMBL" id="TQC51432.1"/>
    </source>
</evidence>
<evidence type="ECO:0000313" key="2">
    <source>
        <dbReference type="Proteomes" id="UP000320801"/>
    </source>
</evidence>
<dbReference type="AlphaFoldDB" id="A0A507SPY5"/>
<gene>
    <name evidence="1" type="ORF">E1I18_02510</name>
</gene>
<proteinExistence type="predicted"/>
<dbReference type="EMBL" id="SMDN01000008">
    <property type="protein sequence ID" value="TQC51432.1"/>
    <property type="molecule type" value="Genomic_DNA"/>
</dbReference>
<protein>
    <submittedName>
        <fullName evidence="1">Uncharacterized protein</fullName>
    </submittedName>
</protein>
<organism evidence="1 2">
    <name type="scientific">Mycoplasmopsis mucosicanis</name>
    <dbReference type="NCBI Taxonomy" id="458208"/>
    <lineage>
        <taxon>Bacteria</taxon>
        <taxon>Bacillati</taxon>
        <taxon>Mycoplasmatota</taxon>
        <taxon>Mycoplasmoidales</taxon>
        <taxon>Metamycoplasmataceae</taxon>
        <taxon>Mycoplasmopsis</taxon>
    </lineage>
</organism>
<dbReference type="OrthoDB" id="399186at2"/>
<comment type="caution">
    <text evidence="1">The sequence shown here is derived from an EMBL/GenBank/DDBJ whole genome shotgun (WGS) entry which is preliminary data.</text>
</comment>
<reference evidence="1 2" key="1">
    <citation type="submission" date="2019-03" db="EMBL/GenBank/DDBJ databases">
        <title>Characterization of a novel Mycoplasma cynos real-time PCR assay.</title>
        <authorList>
            <person name="Tallmadge R.L."/>
            <person name="Mitchell P.K."/>
            <person name="Goodman L."/>
        </authorList>
    </citation>
    <scope>NUCLEOTIDE SEQUENCE [LARGE SCALE GENOMIC DNA]</scope>
    <source>
        <strain evidence="1 2">1642</strain>
    </source>
</reference>
<accession>A0A507SPY5</accession>